<evidence type="ECO:0000313" key="2">
    <source>
        <dbReference type="Proteomes" id="UP000677082"/>
    </source>
</evidence>
<protein>
    <submittedName>
        <fullName evidence="1">Uncharacterized protein</fullName>
    </submittedName>
</protein>
<reference evidence="1 2" key="1">
    <citation type="submission" date="2021-03" db="EMBL/GenBank/DDBJ databases">
        <title>Whole genome shotgun sequence of Actinoplanes toevensis NBRC 105298.</title>
        <authorList>
            <person name="Komaki H."/>
            <person name="Tamura T."/>
        </authorList>
    </citation>
    <scope>NUCLEOTIDE SEQUENCE [LARGE SCALE GENOMIC DNA]</scope>
    <source>
        <strain evidence="1 2">NBRC 105298</strain>
    </source>
</reference>
<sequence length="111" mass="12259">MSDRKTSPRFVFLDQALETTQVGPESFIDAYPTAARPQFEAAKAGDTVRIQLTGQDTGYQSSLLWPSADSAPVEIGPALLEVLERIDGDQNSKTTRDLAERIRSFLDRTGR</sequence>
<gene>
    <name evidence="1" type="ORF">Ato02nite_058140</name>
</gene>
<name>A0A919TFN7_9ACTN</name>
<dbReference type="EMBL" id="BOQN01000073">
    <property type="protein sequence ID" value="GIM94021.1"/>
    <property type="molecule type" value="Genomic_DNA"/>
</dbReference>
<keyword evidence="2" id="KW-1185">Reference proteome</keyword>
<accession>A0A919TFN7</accession>
<proteinExistence type="predicted"/>
<comment type="caution">
    <text evidence="1">The sequence shown here is derived from an EMBL/GenBank/DDBJ whole genome shotgun (WGS) entry which is preliminary data.</text>
</comment>
<evidence type="ECO:0000313" key="1">
    <source>
        <dbReference type="EMBL" id="GIM94021.1"/>
    </source>
</evidence>
<organism evidence="1 2">
    <name type="scientific">Paractinoplanes toevensis</name>
    <dbReference type="NCBI Taxonomy" id="571911"/>
    <lineage>
        <taxon>Bacteria</taxon>
        <taxon>Bacillati</taxon>
        <taxon>Actinomycetota</taxon>
        <taxon>Actinomycetes</taxon>
        <taxon>Micromonosporales</taxon>
        <taxon>Micromonosporaceae</taxon>
        <taxon>Paractinoplanes</taxon>
    </lineage>
</organism>
<dbReference type="Proteomes" id="UP000677082">
    <property type="component" value="Unassembled WGS sequence"/>
</dbReference>
<dbReference type="AlphaFoldDB" id="A0A919TFN7"/>